<name>A0A317WFM5_9EURO</name>
<keyword evidence="2" id="KW-1185">Reference proteome</keyword>
<dbReference type="EMBL" id="MSFK01000017">
    <property type="protein sequence ID" value="PWY84501.1"/>
    <property type="molecule type" value="Genomic_DNA"/>
</dbReference>
<protein>
    <submittedName>
        <fullName evidence="1">Uncharacterized protein</fullName>
    </submittedName>
</protein>
<gene>
    <name evidence="1" type="ORF">BO94DRAFT_101032</name>
</gene>
<dbReference type="RefSeq" id="XP_025466426.1">
    <property type="nucleotide sequence ID" value="XM_025605451.1"/>
</dbReference>
<proteinExistence type="predicted"/>
<evidence type="ECO:0000313" key="1">
    <source>
        <dbReference type="EMBL" id="PWY84501.1"/>
    </source>
</evidence>
<evidence type="ECO:0000313" key="2">
    <source>
        <dbReference type="Proteomes" id="UP000246702"/>
    </source>
</evidence>
<organism evidence="1 2">
    <name type="scientific">Aspergillus sclerotioniger CBS 115572</name>
    <dbReference type="NCBI Taxonomy" id="1450535"/>
    <lineage>
        <taxon>Eukaryota</taxon>
        <taxon>Fungi</taxon>
        <taxon>Dikarya</taxon>
        <taxon>Ascomycota</taxon>
        <taxon>Pezizomycotina</taxon>
        <taxon>Eurotiomycetes</taxon>
        <taxon>Eurotiomycetidae</taxon>
        <taxon>Eurotiales</taxon>
        <taxon>Aspergillaceae</taxon>
        <taxon>Aspergillus</taxon>
        <taxon>Aspergillus subgen. Circumdati</taxon>
    </lineage>
</organism>
<comment type="caution">
    <text evidence="1">The sequence shown here is derived from an EMBL/GenBank/DDBJ whole genome shotgun (WGS) entry which is preliminary data.</text>
</comment>
<dbReference type="GeneID" id="37107594"/>
<dbReference type="Proteomes" id="UP000246702">
    <property type="component" value="Unassembled WGS sequence"/>
</dbReference>
<dbReference type="AlphaFoldDB" id="A0A317WFM5"/>
<accession>A0A317WFM5</accession>
<sequence>MRGGAPSGPISGLRQDHWTPSTFFPGVVPLFTSCFLAKSRTFLSTAAFKPLTSRISLVSHSLSLPLYSSLALSLPSLPFSFRVFASVVSLFLKTRDQHSGRRNLADLVFENVQYRLSDVASTADTGKQGLSEHSVVSVI</sequence>
<dbReference type="PROSITE" id="PS51257">
    <property type="entry name" value="PROKAR_LIPOPROTEIN"/>
    <property type="match status" value="1"/>
</dbReference>
<reference evidence="1 2" key="1">
    <citation type="submission" date="2016-12" db="EMBL/GenBank/DDBJ databases">
        <title>The genomes of Aspergillus section Nigri reveals drivers in fungal speciation.</title>
        <authorList>
            <consortium name="DOE Joint Genome Institute"/>
            <person name="Vesth T.C."/>
            <person name="Nybo J."/>
            <person name="Theobald S."/>
            <person name="Brandl J."/>
            <person name="Frisvad J.C."/>
            <person name="Nielsen K.F."/>
            <person name="Lyhne E.K."/>
            <person name="Kogle M.E."/>
            <person name="Kuo A."/>
            <person name="Riley R."/>
            <person name="Clum A."/>
            <person name="Nolan M."/>
            <person name="Lipzen A."/>
            <person name="Salamov A."/>
            <person name="Henrissat B."/>
            <person name="Wiebenga A."/>
            <person name="De Vries R.P."/>
            <person name="Grigoriev I.V."/>
            <person name="Mortensen U.H."/>
            <person name="Andersen M.R."/>
            <person name="Baker S.E."/>
        </authorList>
    </citation>
    <scope>NUCLEOTIDE SEQUENCE [LARGE SCALE GENOMIC DNA]</scope>
    <source>
        <strain evidence="1 2">CBS 115572</strain>
    </source>
</reference>